<reference evidence="21 22" key="1">
    <citation type="journal article" date="2015" name="Genome Announc.">
        <title>Complete Genome Sequence of Sulfolobus solfataricus Strain 98/2 and Evolved Derivatives.</title>
        <authorList>
            <person name="McCarthy S."/>
            <person name="Gradnigo J."/>
            <person name="Johnson T."/>
            <person name="Payne S."/>
            <person name="Lipzen A."/>
            <person name="Martin J."/>
            <person name="Schackwitz W."/>
            <person name="Moriyama E."/>
            <person name="Blum P."/>
        </authorList>
    </citation>
    <scope>NUCLEOTIDE SEQUENCE [LARGE SCALE GENOMIC DNA]</scope>
    <source>
        <strain evidence="21">98/2 SULC</strain>
        <strain evidence="9">SARC-B</strain>
        <strain evidence="10">SARC-C</strain>
        <strain evidence="11 23">SULA</strain>
        <strain evidence="22">SULB</strain>
    </source>
</reference>
<comment type="similarity">
    <text evidence="2">Belongs to the TPP enzyme family.</text>
</comment>
<dbReference type="EMBL" id="CP033238">
    <property type="protein sequence ID" value="AZF75660.1"/>
    <property type="molecule type" value="Genomic_DNA"/>
</dbReference>
<evidence type="ECO:0000313" key="15">
    <source>
        <dbReference type="EMBL" id="AZF75660.1"/>
    </source>
</evidence>
<dbReference type="PATRIC" id="fig|2287.9.peg.3465"/>
<dbReference type="Proteomes" id="UP000278715">
    <property type="component" value="Chromosome"/>
</dbReference>
<evidence type="ECO:0000313" key="10">
    <source>
        <dbReference type="EMBL" id="AKA77721.2"/>
    </source>
</evidence>
<proteinExistence type="inferred from homology"/>
<accession>A0A0E3GVQ3</accession>
<evidence type="ECO:0000313" key="23">
    <source>
        <dbReference type="Proteomes" id="UP000033106"/>
    </source>
</evidence>
<evidence type="ECO:0000256" key="3">
    <source>
        <dbReference type="ARBA" id="ARBA00011631"/>
    </source>
</evidence>
<evidence type="ECO:0000259" key="7">
    <source>
        <dbReference type="Pfam" id="PF02775"/>
    </source>
</evidence>
<evidence type="ECO:0000256" key="2">
    <source>
        <dbReference type="ARBA" id="ARBA00007812"/>
    </source>
</evidence>
<evidence type="ECO:0000256" key="4">
    <source>
        <dbReference type="ARBA" id="ARBA00012691"/>
    </source>
</evidence>
<dbReference type="EMBL" id="LT549890">
    <property type="protein sequence ID" value="SAI86852.1"/>
    <property type="molecule type" value="Genomic_DNA"/>
</dbReference>
<dbReference type="EMBL" id="CP033236">
    <property type="protein sequence ID" value="AZF70416.1"/>
    <property type="molecule type" value="Genomic_DNA"/>
</dbReference>
<evidence type="ECO:0000313" key="14">
    <source>
        <dbReference type="EMBL" id="AZF73036.1"/>
    </source>
</evidence>
<evidence type="ECO:0000313" key="29">
    <source>
        <dbReference type="Proteomes" id="UP000275843"/>
    </source>
</evidence>
<dbReference type="InterPro" id="IPR011766">
    <property type="entry name" value="TPP_enzyme_TPP-bd"/>
</dbReference>
<dbReference type="GO" id="GO:0047553">
    <property type="term" value="F:2-oxoglutarate synthase activity"/>
    <property type="evidence" value="ECO:0007669"/>
    <property type="project" value="UniProtKB-ARBA"/>
</dbReference>
<evidence type="ECO:0000256" key="6">
    <source>
        <dbReference type="ARBA" id="ARBA00048893"/>
    </source>
</evidence>
<reference evidence="25 26" key="4">
    <citation type="journal article" date="2018" name="Proc. Natl. Acad. Sci. U.S.A.">
        <title>Nonmutational mechanism of inheritance in the Archaeon Sulfolobus solfataricus.</title>
        <authorList>
            <person name="Payne S."/>
            <person name="McCarthy S."/>
            <person name="Johnson T."/>
            <person name="North E."/>
            <person name="Blum P."/>
        </authorList>
    </citation>
    <scope>NUCLEOTIDE SEQUENCE [LARGE SCALE GENOMIC DNA]</scope>
    <source>
        <strain evidence="13 25">SARC-H</strain>
        <strain evidence="14 29">SARC-I</strain>
        <strain evidence="16 30">SARC-N</strain>
        <strain evidence="17 31">SARC-O</strain>
        <strain evidence="18 26">SUL120</strain>
        <strain evidence="12 27">SULG</strain>
        <strain evidence="15 28">SULM</strain>
    </source>
</reference>
<reference evidence="10" key="5">
    <citation type="submission" date="2018-10" db="EMBL/GenBank/DDBJ databases">
        <authorList>
            <person name="McCarthy S."/>
            <person name="Gradnigo J."/>
            <person name="Johnson T."/>
            <person name="Payne S."/>
            <person name="Lipzen A."/>
            <person name="Schackwitz W."/>
            <person name="Martin J."/>
            <person name="Moriyama E."/>
            <person name="Blum P."/>
        </authorList>
    </citation>
    <scope>NUCLEOTIDE SEQUENCE</scope>
    <source>
        <strain evidence="9">SARC-B</strain>
        <strain evidence="10">SARC-C</strain>
        <strain evidence="11">SULA</strain>
    </source>
</reference>
<evidence type="ECO:0000313" key="28">
    <source>
        <dbReference type="Proteomes" id="UP000273443"/>
    </source>
</evidence>
<organism evidence="10 21">
    <name type="scientific">Saccharolobus solfataricus</name>
    <name type="common">Sulfolobus solfataricus</name>
    <dbReference type="NCBI Taxonomy" id="2287"/>
    <lineage>
        <taxon>Archaea</taxon>
        <taxon>Thermoproteota</taxon>
        <taxon>Thermoprotei</taxon>
        <taxon>Sulfolobales</taxon>
        <taxon>Sulfolobaceae</taxon>
        <taxon>Saccharolobus</taxon>
    </lineage>
</organism>
<evidence type="ECO:0000313" key="17">
    <source>
        <dbReference type="EMBL" id="AZF80874.1"/>
    </source>
</evidence>
<sequence length="543" mass="61833">MIKYLVMNAGRLFLSLLKESGVNKIFIVSGTDYASLIEAKVEDSSLPEFEIVPHEITAISTAIGYALGNKLSAVAVHTTPGTANALGGIMSAFTSRIPLLVIAGRSPYTEKGNTASRNLRIHWTQEARDQGELVRQYVKYDFEIRMADQLPAVVSRAIQIMMSEPRGPVYIVLPREVSIQEVNEARRIPMDYYEPAPSPDKINKAKEMLEKSERPLIITWRAGRRKEWFESLRRFADNYNIPVLNYAGEVLNYPSSGPMALDRFDLRNSDLLLVVEAEVPYFPKKIDLDIPIVKIDVDPSYSYIPYYGFRCDLCIQSTPSNFFDYISIRPKSYDEIKELRAKQEEYKKQEIERLKDKKPIHPKYLSYEIGIVASEYNLVIFNEYQFNPRYARLNEFGSYFADLSVGYLGFALGAGVGYKIATNKDVLITTGDGSFIFGVPEAFYYVASKYPTMVVIYDNGGWLASAEAVDEVFPEGLAKSKKYYPGADFDRRFEIGKTVETFHGYYELVEDPWEIKPALIRGLEKMRRENKIAVIQVIVDKVR</sequence>
<dbReference type="Gene3D" id="3.40.50.1220">
    <property type="entry name" value="TPP-binding domain"/>
    <property type="match status" value="1"/>
</dbReference>
<evidence type="ECO:0000256" key="5">
    <source>
        <dbReference type="ARBA" id="ARBA00023052"/>
    </source>
</evidence>
<evidence type="ECO:0000313" key="26">
    <source>
        <dbReference type="Proteomes" id="UP000269431"/>
    </source>
</evidence>
<evidence type="ECO:0000313" key="31">
    <source>
        <dbReference type="Proteomes" id="UP000282269"/>
    </source>
</evidence>
<dbReference type="PANTHER" id="PTHR18968:SF13">
    <property type="entry name" value="ACETOLACTATE SYNTHASE CATALYTIC SUBUNIT, MITOCHONDRIAL"/>
    <property type="match status" value="1"/>
</dbReference>
<keyword evidence="5" id="KW-0786">Thiamine pyrophosphate</keyword>
<dbReference type="Proteomes" id="UP000033085">
    <property type="component" value="Chromosome"/>
</dbReference>
<dbReference type="Proteomes" id="UP000273194">
    <property type="component" value="Chromosome"/>
</dbReference>
<dbReference type="KEGG" id="ssoa:SULA_0980"/>
<dbReference type="Proteomes" id="UP000282269">
    <property type="component" value="Chromosome"/>
</dbReference>
<evidence type="ECO:0000313" key="21">
    <source>
        <dbReference type="Proteomes" id="UP000033057"/>
    </source>
</evidence>
<evidence type="ECO:0000256" key="1">
    <source>
        <dbReference type="ARBA" id="ARBA00003908"/>
    </source>
</evidence>
<dbReference type="EMBL" id="CP011056">
    <property type="protein sequence ID" value="AKA77721.2"/>
    <property type="molecule type" value="Genomic_DNA"/>
</dbReference>
<feature type="domain" description="Thiamine pyrophosphate enzyme TPP-binding" evidence="7">
    <location>
        <begin position="389"/>
        <end position="536"/>
    </location>
</feature>
<evidence type="ECO:0000313" key="27">
    <source>
        <dbReference type="Proteomes" id="UP000273194"/>
    </source>
</evidence>
<dbReference type="PANTHER" id="PTHR18968">
    <property type="entry name" value="THIAMINE PYROPHOSPHATE ENZYMES"/>
    <property type="match status" value="1"/>
</dbReference>
<evidence type="ECO:0000313" key="16">
    <source>
        <dbReference type="EMBL" id="AZF78268.1"/>
    </source>
</evidence>
<dbReference type="CDD" id="cd07035">
    <property type="entry name" value="TPP_PYR_POX_like"/>
    <property type="match status" value="1"/>
</dbReference>
<dbReference type="InterPro" id="IPR012001">
    <property type="entry name" value="Thiamin_PyroP_enz_TPP-bd_dom"/>
</dbReference>
<feature type="domain" description="Thiamine pyrophosphate enzyme N-terminal TPP-binding" evidence="8">
    <location>
        <begin position="7"/>
        <end position="130"/>
    </location>
</feature>
<evidence type="ECO:0000313" key="19">
    <source>
        <dbReference type="EMBL" id="QPG50310.1"/>
    </source>
</evidence>
<evidence type="ECO:0000313" key="11">
    <source>
        <dbReference type="EMBL" id="AKA80412.2"/>
    </source>
</evidence>
<dbReference type="NCBIfam" id="NF006203">
    <property type="entry name" value="PRK08327.1"/>
    <property type="match status" value="1"/>
</dbReference>
<gene>
    <name evidence="19" type="ORF">HFC64_11295</name>
    <name evidence="20" type="ORF">SSOP1_3298</name>
    <name evidence="11" type="ORF">SULA_0980</name>
    <name evidence="9" type="ORF">SULB_0982</name>
    <name evidence="10" type="ORF">SULC_0981</name>
    <name evidence="12" type="ORF">SULG_04810</name>
    <name evidence="13" type="ORF">SULH_04810</name>
    <name evidence="14" type="ORF">SULI_04810</name>
    <name evidence="15" type="ORF">SULM_04810</name>
    <name evidence="16" type="ORF">SULN_04810</name>
    <name evidence="17" type="ORF">SULO_04820</name>
    <name evidence="18" type="ORF">SULZ_05055</name>
</gene>
<dbReference type="InterPro" id="IPR029035">
    <property type="entry name" value="DHS-like_NAD/FAD-binding_dom"/>
</dbReference>
<dbReference type="GO" id="GO:0009099">
    <property type="term" value="P:L-valine biosynthetic process"/>
    <property type="evidence" value="ECO:0007669"/>
    <property type="project" value="TreeGrafter"/>
</dbReference>
<dbReference type="SUPFAM" id="SSF52518">
    <property type="entry name" value="Thiamin diphosphate-binding fold (THDP-binding)"/>
    <property type="match status" value="2"/>
</dbReference>
<evidence type="ECO:0000259" key="8">
    <source>
        <dbReference type="Pfam" id="PF02776"/>
    </source>
</evidence>
<dbReference type="GO" id="GO:0009097">
    <property type="term" value="P:isoleucine biosynthetic process"/>
    <property type="evidence" value="ECO:0007669"/>
    <property type="project" value="TreeGrafter"/>
</dbReference>
<dbReference type="EMBL" id="CP033239">
    <property type="protein sequence ID" value="AZF78268.1"/>
    <property type="molecule type" value="Genomic_DNA"/>
</dbReference>
<dbReference type="Proteomes" id="UP000594632">
    <property type="component" value="Chromosome"/>
</dbReference>
<dbReference type="GO" id="GO:0003984">
    <property type="term" value="F:acetolactate synthase activity"/>
    <property type="evidence" value="ECO:0007669"/>
    <property type="project" value="TreeGrafter"/>
</dbReference>
<dbReference type="Pfam" id="PF02776">
    <property type="entry name" value="TPP_enzyme_N"/>
    <property type="match status" value="1"/>
</dbReference>
<dbReference type="Proteomes" id="UP000267993">
    <property type="component" value="Chromosome"/>
</dbReference>
<dbReference type="OMA" id="DMCFPGD"/>
<evidence type="ECO:0000313" key="32">
    <source>
        <dbReference type="Proteomes" id="UP000594632"/>
    </source>
</evidence>
<reference evidence="19 32" key="6">
    <citation type="journal article" date="2020" name="Nat. Commun.">
        <title>The structures of two archaeal type IV pili illuminate evolutionary relationships.</title>
        <authorList>
            <person name="Wang F."/>
            <person name="Baquero D.P."/>
            <person name="Su Z."/>
            <person name="Beltran L.C."/>
            <person name="Prangishvili D."/>
            <person name="Krupovic M."/>
            <person name="Egelman E.H."/>
        </authorList>
    </citation>
    <scope>NUCLEOTIDE SEQUENCE [LARGE SCALE GENOMIC DNA]</scope>
    <source>
        <strain evidence="19 32">POZ149</strain>
    </source>
</reference>
<evidence type="ECO:0000313" key="30">
    <source>
        <dbReference type="Proteomes" id="UP000278715"/>
    </source>
</evidence>
<evidence type="ECO:0000313" key="20">
    <source>
        <dbReference type="EMBL" id="SAI86852.1"/>
    </source>
</evidence>
<dbReference type="InterPro" id="IPR029061">
    <property type="entry name" value="THDP-binding"/>
</dbReference>
<dbReference type="SUPFAM" id="SSF52467">
    <property type="entry name" value="DHS-like NAD/FAD-binding domain"/>
    <property type="match status" value="1"/>
</dbReference>
<dbReference type="EMBL" id="CP033235">
    <property type="protein sequence ID" value="AZF67796.1"/>
    <property type="molecule type" value="Genomic_DNA"/>
</dbReference>
<reference evidence="20" key="2">
    <citation type="submission" date="2016-04" db="EMBL/GenBank/DDBJ databases">
        <authorList>
            <person name="Evans L.H."/>
            <person name="Alamgir A."/>
            <person name="Owens N."/>
            <person name="Weber N.D."/>
            <person name="Virtaneva K."/>
            <person name="Barbian K."/>
            <person name="Babar A."/>
            <person name="Rosenke K."/>
        </authorList>
    </citation>
    <scope>NUCLEOTIDE SEQUENCE</scope>
    <source>
        <strain evidence="20">P1</strain>
    </source>
</reference>
<comment type="subunit">
    <text evidence="3">Heterodimer composed of an alpha and a beta subunit.</text>
</comment>
<dbReference type="GO" id="GO:0050660">
    <property type="term" value="F:flavin adenine dinucleotide binding"/>
    <property type="evidence" value="ECO:0007669"/>
    <property type="project" value="TreeGrafter"/>
</dbReference>
<dbReference type="KEGG" id="ssol:SULB_0982"/>
<dbReference type="EMBL" id="CP033241">
    <property type="protein sequence ID" value="AZF83514.1"/>
    <property type="molecule type" value="Genomic_DNA"/>
</dbReference>
<dbReference type="GO" id="GO:0018491">
    <property type="term" value="F:2-oxobutyrate synthase activity"/>
    <property type="evidence" value="ECO:0007669"/>
    <property type="project" value="UniProtKB-ARBA"/>
</dbReference>
<dbReference type="AlphaFoldDB" id="A0A0E3GVQ3"/>
<evidence type="ECO:0000313" key="9">
    <source>
        <dbReference type="EMBL" id="AKA75028.2"/>
    </source>
</evidence>
<dbReference type="Gene3D" id="3.40.50.970">
    <property type="match status" value="2"/>
</dbReference>
<dbReference type="Proteomes" id="UP000033057">
    <property type="component" value="Chromosome"/>
</dbReference>
<dbReference type="CDD" id="cd02002">
    <property type="entry name" value="TPP_BFDC"/>
    <property type="match status" value="1"/>
</dbReference>
<dbReference type="EMBL" id="CP011055">
    <property type="protein sequence ID" value="AKA75028.2"/>
    <property type="molecule type" value="Genomic_DNA"/>
</dbReference>
<dbReference type="InterPro" id="IPR045229">
    <property type="entry name" value="TPP_enz"/>
</dbReference>
<accession>A0A157T6C4</accession>
<dbReference type="EMBL" id="CP033240">
    <property type="protein sequence ID" value="AZF80874.1"/>
    <property type="molecule type" value="Genomic_DNA"/>
</dbReference>
<dbReference type="KEGG" id="ssof:SULC_0981"/>
<dbReference type="Proteomes" id="UP000033106">
    <property type="component" value="Chromosome"/>
</dbReference>
<evidence type="ECO:0000313" key="18">
    <source>
        <dbReference type="EMBL" id="AZF83514.1"/>
    </source>
</evidence>
<dbReference type="Proteomes" id="UP000273443">
    <property type="component" value="Chromosome"/>
</dbReference>
<dbReference type="GO" id="GO:0019164">
    <property type="term" value="F:pyruvate synthase activity"/>
    <property type="evidence" value="ECO:0007669"/>
    <property type="project" value="UniProtKB-ARBA"/>
</dbReference>
<dbReference type="PATRIC" id="fig|2287.6.peg.1038"/>
<dbReference type="GO" id="GO:0030976">
    <property type="term" value="F:thiamine pyrophosphate binding"/>
    <property type="evidence" value="ECO:0007669"/>
    <property type="project" value="InterPro"/>
</dbReference>
<evidence type="ECO:0000313" key="13">
    <source>
        <dbReference type="EMBL" id="AZF70416.1"/>
    </source>
</evidence>
<dbReference type="EMBL" id="CP011057">
    <property type="protein sequence ID" value="AKA80412.2"/>
    <property type="molecule type" value="Genomic_DNA"/>
</dbReference>
<dbReference type="GO" id="GO:0005948">
    <property type="term" value="C:acetolactate synthase complex"/>
    <property type="evidence" value="ECO:0007669"/>
    <property type="project" value="TreeGrafter"/>
</dbReference>
<comment type="function">
    <text evidence="1">Catalyzes the coenzyme A-dependent oxidative decarboxylation of different 2-oxoacids such as 2-oxoglutarate, pyruvate and 2-oxobutyrate to form their CoA derivatives.</text>
</comment>
<dbReference type="Pfam" id="PF02775">
    <property type="entry name" value="TPP_enzyme_C"/>
    <property type="match status" value="1"/>
</dbReference>
<dbReference type="Proteomes" id="UP000275843">
    <property type="component" value="Chromosome"/>
</dbReference>
<dbReference type="EC" id="1.2.7.11" evidence="4"/>
<evidence type="ECO:0000313" key="24">
    <source>
        <dbReference type="Proteomes" id="UP000076770"/>
    </source>
</evidence>
<evidence type="ECO:0000313" key="22">
    <source>
        <dbReference type="Proteomes" id="UP000033085"/>
    </source>
</evidence>
<comment type="catalytic activity">
    <reaction evidence="6">
        <text>a 2-oxocarboxylate + 2 oxidized [2Fe-2S]-[ferredoxin] + CoA = an acyl-CoA + 2 reduced [2Fe-2S]-[ferredoxin] + CO2 + H(+)</text>
        <dbReference type="Rhea" id="RHEA:42316"/>
        <dbReference type="Rhea" id="RHEA-COMP:10000"/>
        <dbReference type="Rhea" id="RHEA-COMP:10001"/>
        <dbReference type="ChEBI" id="CHEBI:15378"/>
        <dbReference type="ChEBI" id="CHEBI:16526"/>
        <dbReference type="ChEBI" id="CHEBI:33737"/>
        <dbReference type="ChEBI" id="CHEBI:33738"/>
        <dbReference type="ChEBI" id="CHEBI:35179"/>
        <dbReference type="ChEBI" id="CHEBI:57287"/>
        <dbReference type="ChEBI" id="CHEBI:58342"/>
        <dbReference type="EC" id="1.2.7.11"/>
    </reaction>
</comment>
<evidence type="ECO:0000313" key="12">
    <source>
        <dbReference type="EMBL" id="AZF67796.1"/>
    </source>
</evidence>
<evidence type="ECO:0000313" key="25">
    <source>
        <dbReference type="Proteomes" id="UP000267993"/>
    </source>
</evidence>
<dbReference type="Proteomes" id="UP000269431">
    <property type="component" value="Chromosome"/>
</dbReference>
<dbReference type="Proteomes" id="UP000076770">
    <property type="component" value="Chromosome i"/>
</dbReference>
<dbReference type="EMBL" id="CP033237">
    <property type="protein sequence ID" value="AZF73036.1"/>
    <property type="molecule type" value="Genomic_DNA"/>
</dbReference>
<name>A0A0E3GVQ3_SACSO</name>
<protein>
    <recommendedName>
        <fullName evidence="4">2-oxoacid oxidoreductase (ferredoxin)</fullName>
        <ecNumber evidence="4">1.2.7.11</ecNumber>
    </recommendedName>
</protein>
<reference evidence="24" key="3">
    <citation type="submission" date="2016-04" db="EMBL/GenBank/DDBJ databases">
        <authorList>
            <person name="Shah S.A."/>
            <person name="Garrett R.A."/>
        </authorList>
    </citation>
    <scope>NUCLEOTIDE SEQUENCE [LARGE SCALE GENOMIC DNA]</scope>
    <source>
        <strain evidence="24">ATCC 35091 / DSM 1616 / JCM 8930 / NBRC 15331 / P1</strain>
    </source>
</reference>
<dbReference type="EMBL" id="CP050869">
    <property type="protein sequence ID" value="QPG50310.1"/>
    <property type="molecule type" value="Genomic_DNA"/>
</dbReference>